<evidence type="ECO:0008006" key="3">
    <source>
        <dbReference type="Google" id="ProtNLM"/>
    </source>
</evidence>
<reference evidence="1 2" key="1">
    <citation type="submission" date="2016-04" db="EMBL/GenBank/DDBJ databases">
        <title>First whole genome shotgun sequence of the bacterium Enteractinococcus sp. strain UASWS1574.</title>
        <authorList>
            <person name="Crovadore J."/>
            <person name="Chablais R."/>
            <person name="Lefort F."/>
        </authorList>
    </citation>
    <scope>NUCLEOTIDE SEQUENCE [LARGE SCALE GENOMIC DNA]</scope>
    <source>
        <strain evidence="1 2">UASWS1574</strain>
    </source>
</reference>
<gene>
    <name evidence="1" type="ORF">A6F49_06520</name>
</gene>
<keyword evidence="2" id="KW-1185">Reference proteome</keyword>
<dbReference type="RefSeq" id="WP_043057073.1">
    <property type="nucleotide sequence ID" value="NZ_LXEY01000012.1"/>
</dbReference>
<dbReference type="EMBL" id="LXEY01000012">
    <property type="protein sequence ID" value="OAV62362.1"/>
    <property type="molecule type" value="Genomic_DNA"/>
</dbReference>
<proteinExistence type="predicted"/>
<evidence type="ECO:0000313" key="2">
    <source>
        <dbReference type="Proteomes" id="UP000078292"/>
    </source>
</evidence>
<dbReference type="AlphaFoldDB" id="A0A1B7M199"/>
<dbReference type="OrthoDB" id="3418622at2"/>
<comment type="caution">
    <text evidence="1">The sequence shown here is derived from an EMBL/GenBank/DDBJ whole genome shotgun (WGS) entry which is preliminary data.</text>
</comment>
<name>A0A1B7M199_9MICC</name>
<dbReference type="Proteomes" id="UP000078292">
    <property type="component" value="Unassembled WGS sequence"/>
</dbReference>
<organism evidence="1 2">
    <name type="scientific">Enteractinococcus helveticum</name>
    <dbReference type="NCBI Taxonomy" id="1837282"/>
    <lineage>
        <taxon>Bacteria</taxon>
        <taxon>Bacillati</taxon>
        <taxon>Actinomycetota</taxon>
        <taxon>Actinomycetes</taxon>
        <taxon>Micrococcales</taxon>
        <taxon>Micrococcaceae</taxon>
    </lineage>
</organism>
<dbReference type="STRING" id="1837282.A6F49_06520"/>
<sequence>MSAINSLSHMLGSARYKTYLDAASGDKERAAELYEWSARVSSAWHYHISYIEVAVRNSIDVQLRKWNATQPKGSGVLFSADWTAEGEAAQPVYAILKDSLGKARIAARKEARFRPDGHPRRGITPNHDDVIAQLMFGSWSRLVMAPGSASQNNQKLLWEECLSKAFAYAEQSDRGRKQVGRQLESVRRLRNRVAHHDNLLEVDISARLNGSLKLLSFINPDFPTLAMGSNTLRPLAKADPRKSW</sequence>
<evidence type="ECO:0000313" key="1">
    <source>
        <dbReference type="EMBL" id="OAV62362.1"/>
    </source>
</evidence>
<accession>A0A1B7M199</accession>
<protein>
    <recommendedName>
        <fullName evidence="3">CAAX protease</fullName>
    </recommendedName>
</protein>